<dbReference type="Gene3D" id="2.70.150.10">
    <property type="entry name" value="Calcium-transporting ATPase, cytoplasmic transduction domain A"/>
    <property type="match status" value="1"/>
</dbReference>
<dbReference type="GO" id="GO:0055070">
    <property type="term" value="P:copper ion homeostasis"/>
    <property type="evidence" value="ECO:0007669"/>
    <property type="project" value="TreeGrafter"/>
</dbReference>
<evidence type="ECO:0000256" key="16">
    <source>
        <dbReference type="ARBA" id="ARBA00023065"/>
    </source>
</evidence>
<evidence type="ECO:0000256" key="7">
    <source>
        <dbReference type="ARBA" id="ARBA00022723"/>
    </source>
</evidence>
<dbReference type="GO" id="GO:0005886">
    <property type="term" value="C:plasma membrane"/>
    <property type="evidence" value="ECO:0007669"/>
    <property type="project" value="UniProtKB-SubCell"/>
</dbReference>
<evidence type="ECO:0000256" key="18">
    <source>
        <dbReference type="ARBA" id="ARBA00029719"/>
    </source>
</evidence>
<feature type="domain" description="HMA" evidence="22">
    <location>
        <begin position="814"/>
        <end position="879"/>
    </location>
</feature>
<dbReference type="InterPro" id="IPR036163">
    <property type="entry name" value="HMA_dom_sf"/>
</dbReference>
<keyword evidence="17 21" id="KW-0472">Membrane</keyword>
<dbReference type="InterPro" id="IPR001757">
    <property type="entry name" value="P_typ_ATPase"/>
</dbReference>
<dbReference type="PROSITE" id="PS01047">
    <property type="entry name" value="HMA_1"/>
    <property type="match status" value="1"/>
</dbReference>
<sequence>MRQTFDIAGMTCAACKARVEKATASVDGVAEVTVNLLKNSMEVTYVDESPDAVARVNAAICAAVDKAGYGAEPRAAAGEGAQPAAQGGVSAAKAAREAANKKAAEAEGAMRRRLIVSFVFTIPLFYLSMGHMFSWPLPACFLGHENMITFAFTQFLLLVPVIAVNFKYFSGGFKSLVHGAPNMDSLIALGATASTAYGIAAIYRIGIGMGAGDIDAAHMAVMDLYFESAGMILTLITLGKYFEARAKGKTTDAISSLLDLSPKVATRREGETEVEVPLEQVQVGDVLVVRAGQAVPLDGTVVEGSAAVDESALTGESVPVEKQPGDGVIGATISKTGWFAMRVDRVGDDTALAGIIRMVDEATSTKAPIEKLADKISGIFVPAVIGIAIVTFVVWMLASGDVSTSLTHAVSVLVISCPCALGLATPCAIMVGTGRGARAGILAKTAEALQTAHDVKTVVLDKTGTITKGEPEVTDMLCASGVEANELLRVAAALEKKSEHPLGRAIVSRAEGMGLRVAEASEFRQIPGGGVAGVYDGTVCIMGNAQLMHQHGVYLGEFEHEAERLADEGKTPLFLAVGAGVVGVIAVADTVKPTSAAAVSELHDMGVRTVMLTGDNERTARAIQRVCGVDEVVAGVLPEGKEREVARLSGEGAVAMVGDGINDAPALARANVGIAIGAGTDIAIESADMVLMKSDLLDVPAAIQLSRATMRTIKQNLFWALIYNAICIPVAAGAFSWAGLTLNPMIAAAAMSLSSVCVVSNALRLRTWKPRFSEHAQEEASRRFLPEDEIVVREIAYKLPEGIQNTLERKEPFMEKTLHVEGMMCQHCVAHVKKALEGVAGVASVDVDLDGKKATVQLAEDVADAQLIDAVVDAGYEANMA</sequence>
<dbReference type="EC" id="7.2.2.8" evidence="3"/>
<keyword evidence="12" id="KW-0460">Magnesium</keyword>
<keyword evidence="7 21" id="KW-0479">Metal-binding</keyword>
<organism evidence="23 24">
    <name type="scientific">Slackia isoflavoniconvertens</name>
    <dbReference type="NCBI Taxonomy" id="572010"/>
    <lineage>
        <taxon>Bacteria</taxon>
        <taxon>Bacillati</taxon>
        <taxon>Actinomycetota</taxon>
        <taxon>Coriobacteriia</taxon>
        <taxon>Eggerthellales</taxon>
        <taxon>Eggerthellaceae</taxon>
        <taxon>Slackia</taxon>
    </lineage>
</organism>
<dbReference type="SFLD" id="SFLDF00027">
    <property type="entry name" value="p-type_atpase"/>
    <property type="match status" value="1"/>
</dbReference>
<dbReference type="FunFam" id="3.40.50.1000:FF:000144">
    <property type="entry name" value="copper-transporting ATPase 1 isoform X2"/>
    <property type="match status" value="1"/>
</dbReference>
<keyword evidence="10" id="KW-0187">Copper transport</keyword>
<dbReference type="InterPro" id="IPR006122">
    <property type="entry name" value="HMA_Cu_ion-bd"/>
</dbReference>
<dbReference type="SUPFAM" id="SSF81665">
    <property type="entry name" value="Calcium ATPase, transmembrane domain M"/>
    <property type="match status" value="1"/>
</dbReference>
<dbReference type="InterPro" id="IPR059000">
    <property type="entry name" value="ATPase_P-type_domA"/>
</dbReference>
<dbReference type="InterPro" id="IPR027256">
    <property type="entry name" value="P-typ_ATPase_IB"/>
</dbReference>
<evidence type="ECO:0000256" key="19">
    <source>
        <dbReference type="ARBA" id="ARBA00033239"/>
    </source>
</evidence>
<evidence type="ECO:0000256" key="8">
    <source>
        <dbReference type="ARBA" id="ARBA00022737"/>
    </source>
</evidence>
<evidence type="ECO:0000256" key="10">
    <source>
        <dbReference type="ARBA" id="ARBA00022796"/>
    </source>
</evidence>
<keyword evidence="21" id="KW-1003">Cell membrane</keyword>
<dbReference type="PROSITE" id="PS00154">
    <property type="entry name" value="ATPASE_E1_E2"/>
    <property type="match status" value="1"/>
</dbReference>
<keyword evidence="14 21" id="KW-1133">Transmembrane helix</keyword>
<dbReference type="CDD" id="cd02094">
    <property type="entry name" value="P-type_ATPase_Cu-like"/>
    <property type="match status" value="1"/>
</dbReference>
<protein>
    <recommendedName>
        <fullName evidence="4">Copper-exporting P-type ATPase</fullName>
        <ecNumber evidence="3">7.2.2.8</ecNumber>
    </recommendedName>
    <alternativeName>
        <fullName evidence="18">Copper-exporting P-type ATPase A</fullName>
    </alternativeName>
    <alternativeName>
        <fullName evidence="19">Cu(+)-exporting ATPase</fullName>
    </alternativeName>
</protein>
<dbReference type="SUPFAM" id="SSF81653">
    <property type="entry name" value="Calcium ATPase, transduction domain A"/>
    <property type="match status" value="1"/>
</dbReference>
<evidence type="ECO:0000256" key="14">
    <source>
        <dbReference type="ARBA" id="ARBA00022989"/>
    </source>
</evidence>
<dbReference type="Proteomes" id="UP000253975">
    <property type="component" value="Unassembled WGS sequence"/>
</dbReference>
<dbReference type="InterPro" id="IPR006121">
    <property type="entry name" value="HMA_dom"/>
</dbReference>
<keyword evidence="15" id="KW-0186">Copper</keyword>
<dbReference type="InterPro" id="IPR023214">
    <property type="entry name" value="HAD_sf"/>
</dbReference>
<dbReference type="InterPro" id="IPR008250">
    <property type="entry name" value="ATPase_P-typ_transduc_dom_A_sf"/>
</dbReference>
<dbReference type="SUPFAM" id="SSF56784">
    <property type="entry name" value="HAD-like"/>
    <property type="match status" value="1"/>
</dbReference>
<feature type="transmembrane region" description="Helical" evidence="21">
    <location>
        <begin position="410"/>
        <end position="431"/>
    </location>
</feature>
<gene>
    <name evidence="23" type="ORF">C1881_01210</name>
</gene>
<dbReference type="PANTHER" id="PTHR43520">
    <property type="entry name" value="ATP7, ISOFORM B"/>
    <property type="match status" value="1"/>
</dbReference>
<evidence type="ECO:0000256" key="20">
    <source>
        <dbReference type="ARBA" id="ARBA00049289"/>
    </source>
</evidence>
<dbReference type="Pfam" id="PF00122">
    <property type="entry name" value="E1-E2_ATPase"/>
    <property type="match status" value="1"/>
</dbReference>
<name>A0A369LRB5_9ACTN</name>
<dbReference type="GO" id="GO:0140581">
    <property type="term" value="F:P-type monovalent copper transporter activity"/>
    <property type="evidence" value="ECO:0007669"/>
    <property type="project" value="UniProtKB-EC"/>
</dbReference>
<evidence type="ECO:0000256" key="15">
    <source>
        <dbReference type="ARBA" id="ARBA00023008"/>
    </source>
</evidence>
<comment type="similarity">
    <text evidence="2 21">Belongs to the cation transport ATPase (P-type) (TC 3.A.3) family. Type IB subfamily.</text>
</comment>
<evidence type="ECO:0000256" key="3">
    <source>
        <dbReference type="ARBA" id="ARBA00012517"/>
    </source>
</evidence>
<dbReference type="InterPro" id="IPR036412">
    <property type="entry name" value="HAD-like_sf"/>
</dbReference>
<comment type="caution">
    <text evidence="23">The sequence shown here is derived from an EMBL/GenBank/DDBJ whole genome shotgun (WGS) entry which is preliminary data.</text>
</comment>
<dbReference type="SFLD" id="SFLDS00003">
    <property type="entry name" value="Haloacid_Dehalogenase"/>
    <property type="match status" value="1"/>
</dbReference>
<evidence type="ECO:0000256" key="17">
    <source>
        <dbReference type="ARBA" id="ARBA00023136"/>
    </source>
</evidence>
<dbReference type="GO" id="GO:0016887">
    <property type="term" value="F:ATP hydrolysis activity"/>
    <property type="evidence" value="ECO:0007669"/>
    <property type="project" value="InterPro"/>
</dbReference>
<keyword evidence="9 21" id="KW-0547">Nucleotide-binding</keyword>
<dbReference type="GO" id="GO:0005524">
    <property type="term" value="F:ATP binding"/>
    <property type="evidence" value="ECO:0007669"/>
    <property type="project" value="UniProtKB-UniRule"/>
</dbReference>
<evidence type="ECO:0000256" key="4">
    <source>
        <dbReference type="ARBA" id="ARBA00015102"/>
    </source>
</evidence>
<feature type="transmembrane region" description="Helical" evidence="21">
    <location>
        <begin position="114"/>
        <end position="135"/>
    </location>
</feature>
<comment type="catalytic activity">
    <reaction evidence="20">
        <text>Cu(+)(in) + ATP + H2O = Cu(+)(out) + ADP + phosphate + H(+)</text>
        <dbReference type="Rhea" id="RHEA:25792"/>
        <dbReference type="ChEBI" id="CHEBI:15377"/>
        <dbReference type="ChEBI" id="CHEBI:15378"/>
        <dbReference type="ChEBI" id="CHEBI:30616"/>
        <dbReference type="ChEBI" id="CHEBI:43474"/>
        <dbReference type="ChEBI" id="CHEBI:49552"/>
        <dbReference type="ChEBI" id="CHEBI:456216"/>
        <dbReference type="EC" id="7.2.2.8"/>
    </reaction>
</comment>
<dbReference type="CDD" id="cd00371">
    <property type="entry name" value="HMA"/>
    <property type="match status" value="2"/>
</dbReference>
<feature type="transmembrane region" description="Helical" evidence="21">
    <location>
        <begin position="225"/>
        <end position="242"/>
    </location>
</feature>
<evidence type="ECO:0000256" key="21">
    <source>
        <dbReference type="RuleBase" id="RU362081"/>
    </source>
</evidence>
<dbReference type="AlphaFoldDB" id="A0A369LRB5"/>
<keyword evidence="11 21" id="KW-0067">ATP-binding</keyword>
<comment type="subcellular location">
    <subcellularLocation>
        <location evidence="1">Cell membrane</location>
        <topology evidence="1">Multi-pass membrane protein</topology>
    </subcellularLocation>
</comment>
<dbReference type="EMBL" id="PPTO01000001">
    <property type="protein sequence ID" value="RDB61199.1"/>
    <property type="molecule type" value="Genomic_DNA"/>
</dbReference>
<dbReference type="InterPro" id="IPR018303">
    <property type="entry name" value="ATPase_P-typ_P_site"/>
</dbReference>
<dbReference type="FunFam" id="3.30.70.100:FF:000001">
    <property type="entry name" value="ATPase copper transporting beta"/>
    <property type="match status" value="1"/>
</dbReference>
<evidence type="ECO:0000256" key="1">
    <source>
        <dbReference type="ARBA" id="ARBA00004651"/>
    </source>
</evidence>
<evidence type="ECO:0000256" key="9">
    <source>
        <dbReference type="ARBA" id="ARBA00022741"/>
    </source>
</evidence>
<proteinExistence type="inferred from homology"/>
<evidence type="ECO:0000256" key="13">
    <source>
        <dbReference type="ARBA" id="ARBA00022967"/>
    </source>
</evidence>
<dbReference type="Pfam" id="PF00403">
    <property type="entry name" value="HMA"/>
    <property type="match status" value="2"/>
</dbReference>
<evidence type="ECO:0000256" key="2">
    <source>
        <dbReference type="ARBA" id="ARBA00006024"/>
    </source>
</evidence>
<keyword evidence="8" id="KW-0677">Repeat</keyword>
<dbReference type="NCBIfam" id="TIGR01494">
    <property type="entry name" value="ATPase_P-type"/>
    <property type="match status" value="1"/>
</dbReference>
<dbReference type="InterPro" id="IPR017969">
    <property type="entry name" value="Heavy-metal-associated_CS"/>
</dbReference>
<keyword evidence="6 21" id="KW-0812">Transmembrane</keyword>
<evidence type="ECO:0000256" key="12">
    <source>
        <dbReference type="ARBA" id="ARBA00022842"/>
    </source>
</evidence>
<feature type="transmembrane region" description="Helical" evidence="21">
    <location>
        <begin position="376"/>
        <end position="398"/>
    </location>
</feature>
<dbReference type="NCBIfam" id="TIGR01525">
    <property type="entry name" value="ATPase-IB_hvy"/>
    <property type="match status" value="1"/>
</dbReference>
<feature type="transmembrane region" description="Helical" evidence="21">
    <location>
        <begin position="745"/>
        <end position="763"/>
    </location>
</feature>
<dbReference type="PROSITE" id="PS50846">
    <property type="entry name" value="HMA_2"/>
    <property type="match status" value="2"/>
</dbReference>
<evidence type="ECO:0000256" key="5">
    <source>
        <dbReference type="ARBA" id="ARBA00022448"/>
    </source>
</evidence>
<dbReference type="GO" id="GO:0043682">
    <property type="term" value="F:P-type divalent copper transporter activity"/>
    <property type="evidence" value="ECO:0007669"/>
    <property type="project" value="TreeGrafter"/>
</dbReference>
<dbReference type="FunFam" id="2.70.150.10:FF:000002">
    <property type="entry name" value="Copper-transporting ATPase 1, putative"/>
    <property type="match status" value="1"/>
</dbReference>
<feature type="transmembrane region" description="Helical" evidence="21">
    <location>
        <begin position="186"/>
        <end position="205"/>
    </location>
</feature>
<dbReference type="NCBIfam" id="TIGR01511">
    <property type="entry name" value="ATPase-IB1_Cu"/>
    <property type="match status" value="1"/>
</dbReference>
<dbReference type="InterPro" id="IPR044492">
    <property type="entry name" value="P_typ_ATPase_HD_dom"/>
</dbReference>
<dbReference type="InterPro" id="IPR023298">
    <property type="entry name" value="ATPase_P-typ_TM_dom_sf"/>
</dbReference>
<evidence type="ECO:0000313" key="24">
    <source>
        <dbReference type="Proteomes" id="UP000253975"/>
    </source>
</evidence>
<feature type="transmembrane region" description="Helical" evidence="21">
    <location>
        <begin position="147"/>
        <end position="166"/>
    </location>
</feature>
<evidence type="ECO:0000259" key="22">
    <source>
        <dbReference type="PROSITE" id="PS50846"/>
    </source>
</evidence>
<feature type="transmembrane region" description="Helical" evidence="21">
    <location>
        <begin position="717"/>
        <end position="739"/>
    </location>
</feature>
<feature type="domain" description="HMA" evidence="22">
    <location>
        <begin position="1"/>
        <end position="72"/>
    </location>
</feature>
<dbReference type="SUPFAM" id="SSF55008">
    <property type="entry name" value="HMA, heavy metal-associated domain"/>
    <property type="match status" value="2"/>
</dbReference>
<accession>A0A369LRB5</accession>
<evidence type="ECO:0000256" key="11">
    <source>
        <dbReference type="ARBA" id="ARBA00022840"/>
    </source>
</evidence>
<dbReference type="PANTHER" id="PTHR43520:SF8">
    <property type="entry name" value="P-TYPE CU(+) TRANSPORTER"/>
    <property type="match status" value="1"/>
</dbReference>
<dbReference type="PRINTS" id="PR00943">
    <property type="entry name" value="CUATPASE"/>
</dbReference>
<dbReference type="Gene3D" id="3.40.50.1000">
    <property type="entry name" value="HAD superfamily/HAD-like"/>
    <property type="match status" value="1"/>
</dbReference>
<dbReference type="Pfam" id="PF00702">
    <property type="entry name" value="Hydrolase"/>
    <property type="match status" value="1"/>
</dbReference>
<evidence type="ECO:0000313" key="23">
    <source>
        <dbReference type="EMBL" id="RDB61199.1"/>
    </source>
</evidence>
<keyword evidence="5" id="KW-0813">Transport</keyword>
<evidence type="ECO:0000256" key="6">
    <source>
        <dbReference type="ARBA" id="ARBA00022692"/>
    </source>
</evidence>
<dbReference type="Gene3D" id="3.40.1110.10">
    <property type="entry name" value="Calcium-transporting ATPase, cytoplasmic domain N"/>
    <property type="match status" value="1"/>
</dbReference>
<dbReference type="SFLD" id="SFLDG00002">
    <property type="entry name" value="C1.7:_P-type_atpase_like"/>
    <property type="match status" value="1"/>
</dbReference>
<dbReference type="NCBIfam" id="TIGR00003">
    <property type="entry name" value="copper ion binding protein"/>
    <property type="match status" value="2"/>
</dbReference>
<dbReference type="InterPro" id="IPR023299">
    <property type="entry name" value="ATPase_P-typ_cyto_dom_N"/>
</dbReference>
<dbReference type="GO" id="GO:0005507">
    <property type="term" value="F:copper ion binding"/>
    <property type="evidence" value="ECO:0007669"/>
    <property type="project" value="InterPro"/>
</dbReference>
<dbReference type="Gene3D" id="3.30.70.100">
    <property type="match status" value="2"/>
</dbReference>
<keyword evidence="13" id="KW-1278">Translocase</keyword>
<dbReference type="PRINTS" id="PR00119">
    <property type="entry name" value="CATATPASE"/>
</dbReference>
<reference evidence="23 24" key="1">
    <citation type="journal article" date="2018" name="Elife">
        <title>Discovery and characterization of a prevalent human gut bacterial enzyme sufficient for the inactivation of a family of plant toxins.</title>
        <authorList>
            <person name="Koppel N."/>
            <person name="Bisanz J.E."/>
            <person name="Pandelia M.E."/>
            <person name="Turnbaugh P.J."/>
            <person name="Balskus E.P."/>
        </authorList>
    </citation>
    <scope>NUCLEOTIDE SEQUENCE [LARGE SCALE GENOMIC DNA]</scope>
    <source>
        <strain evidence="23 24">OB21 GAM31</strain>
    </source>
</reference>
<keyword evidence="16" id="KW-0406">Ion transport</keyword>